<evidence type="ECO:0000313" key="4">
    <source>
        <dbReference type="Proteomes" id="UP000037432"/>
    </source>
</evidence>
<name>A0A0J7ZLU1_STRVR</name>
<feature type="compositionally biased region" description="Low complexity" evidence="1">
    <location>
        <begin position="60"/>
        <end position="69"/>
    </location>
</feature>
<proteinExistence type="predicted"/>
<dbReference type="Proteomes" id="UP000037432">
    <property type="component" value="Unassembled WGS sequence"/>
</dbReference>
<keyword evidence="2" id="KW-0732">Signal</keyword>
<sequence>MLAAVALAGSVLLGGPGQAFADENDDASNSGMEFGNSAPADSDFGQGTSEAGQGASGFDQGASGFDQGASGFGQGGSGFGEGLDL</sequence>
<feature type="region of interest" description="Disordered" evidence="1">
    <location>
        <begin position="14"/>
        <end position="85"/>
    </location>
</feature>
<feature type="signal peptide" evidence="2">
    <location>
        <begin position="1"/>
        <end position="21"/>
    </location>
</feature>
<evidence type="ECO:0000256" key="2">
    <source>
        <dbReference type="SAM" id="SignalP"/>
    </source>
</evidence>
<reference evidence="3 4" key="1">
    <citation type="submission" date="2015-06" db="EMBL/GenBank/DDBJ databases">
        <authorList>
            <person name="Ju K.-S."/>
            <person name="Doroghazi J.R."/>
            <person name="Metcalf W.W."/>
        </authorList>
    </citation>
    <scope>NUCLEOTIDE SEQUENCE [LARGE SCALE GENOMIC DNA]</scope>
    <source>
        <strain evidence="3 4">NRRL 3414</strain>
    </source>
</reference>
<evidence type="ECO:0000256" key="1">
    <source>
        <dbReference type="SAM" id="MobiDB-lite"/>
    </source>
</evidence>
<accession>A0A0J7ZLU1</accession>
<gene>
    <name evidence="3" type="ORF">ACM01_03385</name>
</gene>
<dbReference type="AlphaFoldDB" id="A0A0J7ZLU1"/>
<organism evidence="3 4">
    <name type="scientific">Streptomyces viridochromogenes</name>
    <dbReference type="NCBI Taxonomy" id="1938"/>
    <lineage>
        <taxon>Bacteria</taxon>
        <taxon>Bacillati</taxon>
        <taxon>Actinomycetota</taxon>
        <taxon>Actinomycetes</taxon>
        <taxon>Kitasatosporales</taxon>
        <taxon>Streptomycetaceae</taxon>
        <taxon>Streptomyces</taxon>
    </lineage>
</organism>
<evidence type="ECO:0000313" key="3">
    <source>
        <dbReference type="EMBL" id="KMS76889.1"/>
    </source>
</evidence>
<dbReference type="PATRIC" id="fig|1938.3.peg.286"/>
<protein>
    <recommendedName>
        <fullName evidence="5">Secreted protein</fullName>
    </recommendedName>
</protein>
<feature type="chain" id="PRO_5009778619" description="Secreted protein" evidence="2">
    <location>
        <begin position="22"/>
        <end position="85"/>
    </location>
</feature>
<dbReference type="EMBL" id="LFNT01000002">
    <property type="protein sequence ID" value="KMS76889.1"/>
    <property type="molecule type" value="Genomic_DNA"/>
</dbReference>
<feature type="compositionally biased region" description="Gly residues" evidence="1">
    <location>
        <begin position="70"/>
        <end position="85"/>
    </location>
</feature>
<evidence type="ECO:0008006" key="5">
    <source>
        <dbReference type="Google" id="ProtNLM"/>
    </source>
</evidence>
<comment type="caution">
    <text evidence="3">The sequence shown here is derived from an EMBL/GenBank/DDBJ whole genome shotgun (WGS) entry which is preliminary data.</text>
</comment>